<evidence type="ECO:0000256" key="1">
    <source>
        <dbReference type="SAM" id="MobiDB-lite"/>
    </source>
</evidence>
<accession>A0ABQ9GWJ7</accession>
<dbReference type="Proteomes" id="UP001159363">
    <property type="component" value="Chromosome 7"/>
</dbReference>
<feature type="compositionally biased region" description="Low complexity" evidence="1">
    <location>
        <begin position="394"/>
        <end position="404"/>
    </location>
</feature>
<dbReference type="EMBL" id="JARBHB010000008">
    <property type="protein sequence ID" value="KAJ8876400.1"/>
    <property type="molecule type" value="Genomic_DNA"/>
</dbReference>
<evidence type="ECO:0000313" key="2">
    <source>
        <dbReference type="EMBL" id="KAJ8876400.1"/>
    </source>
</evidence>
<reference evidence="2 3" key="1">
    <citation type="submission" date="2023-02" db="EMBL/GenBank/DDBJ databases">
        <title>LHISI_Scaffold_Assembly.</title>
        <authorList>
            <person name="Stuart O.P."/>
            <person name="Cleave R."/>
            <person name="Magrath M.J.L."/>
            <person name="Mikheyev A.S."/>
        </authorList>
    </citation>
    <scope>NUCLEOTIDE SEQUENCE [LARGE SCALE GENOMIC DNA]</scope>
    <source>
        <strain evidence="2">Daus_M_001</strain>
        <tissue evidence="2">Leg muscle</tissue>
    </source>
</reference>
<protein>
    <submittedName>
        <fullName evidence="2">Uncharacterized protein</fullName>
    </submittedName>
</protein>
<gene>
    <name evidence="2" type="ORF">PR048_020845</name>
</gene>
<organism evidence="2 3">
    <name type="scientific">Dryococelus australis</name>
    <dbReference type="NCBI Taxonomy" id="614101"/>
    <lineage>
        <taxon>Eukaryota</taxon>
        <taxon>Metazoa</taxon>
        <taxon>Ecdysozoa</taxon>
        <taxon>Arthropoda</taxon>
        <taxon>Hexapoda</taxon>
        <taxon>Insecta</taxon>
        <taxon>Pterygota</taxon>
        <taxon>Neoptera</taxon>
        <taxon>Polyneoptera</taxon>
        <taxon>Phasmatodea</taxon>
        <taxon>Verophasmatodea</taxon>
        <taxon>Anareolatae</taxon>
        <taxon>Phasmatidae</taxon>
        <taxon>Eurycanthinae</taxon>
        <taxon>Dryococelus</taxon>
    </lineage>
</organism>
<keyword evidence="3" id="KW-1185">Reference proteome</keyword>
<proteinExistence type="predicted"/>
<sequence>MFIVRISRQHLYVSRTQRQLFSFCKIKLSSKALQFIGRKKLLKEPFKATAHFLKLFNDRFDPFNTNKSKLAYGLYKLEQDRILSEMDEFICLVRVIGHRNEIPFQSVGDMQMTTHHRLISSTESVGIYWKSMPHLYLQETATPSVNNFTGSFENNDCAIANMLKSISVSDIINEDHNTSYAVFQDCDNAIPVEGLRPLFHLKKLLRMTGYRLLPEEDLRTKRTVTQNITVSRTRIAKRHNKFGNRSTEQKIKLHSQHSHLPLRKNTYLHSHKKFDRSSCVSGDQIGRMRPPQSAYVCGRTGSHDRTKFRYKCMERQPWSLTTLCKVVLEYWSVCLRAGVSQPFLSGDTSHNGRADEDNNLTPAIIRIVRYASESENDNTANNSSYDPDFDVCGEDSSSSSESGEPPAKNPCDGMRSNVPSCQPIEFTFHSSHHNCDLPAPRTYP</sequence>
<comment type="caution">
    <text evidence="2">The sequence shown here is derived from an EMBL/GenBank/DDBJ whole genome shotgun (WGS) entry which is preliminary data.</text>
</comment>
<feature type="region of interest" description="Disordered" evidence="1">
    <location>
        <begin position="375"/>
        <end position="414"/>
    </location>
</feature>
<name>A0ABQ9GWJ7_9NEOP</name>
<evidence type="ECO:0000313" key="3">
    <source>
        <dbReference type="Proteomes" id="UP001159363"/>
    </source>
</evidence>